<evidence type="ECO:0000256" key="7">
    <source>
        <dbReference type="SAM" id="Phobius"/>
    </source>
</evidence>
<dbReference type="Proteomes" id="UP000187465">
    <property type="component" value="Unassembled WGS sequence"/>
</dbReference>
<dbReference type="Gene3D" id="6.10.340.10">
    <property type="match status" value="1"/>
</dbReference>
<organism evidence="9 10">
    <name type="scientific">Paenibacillus odorifer</name>
    <dbReference type="NCBI Taxonomy" id="189426"/>
    <lineage>
        <taxon>Bacteria</taxon>
        <taxon>Bacillati</taxon>
        <taxon>Bacillota</taxon>
        <taxon>Bacilli</taxon>
        <taxon>Bacillales</taxon>
        <taxon>Paenibacillaceae</taxon>
        <taxon>Paenibacillus</taxon>
    </lineage>
</organism>
<dbReference type="PROSITE" id="PS50885">
    <property type="entry name" value="HAMP"/>
    <property type="match status" value="1"/>
</dbReference>
<evidence type="ECO:0000256" key="3">
    <source>
        <dbReference type="ARBA" id="ARBA00022553"/>
    </source>
</evidence>
<dbReference type="SMART" id="SM00387">
    <property type="entry name" value="HATPase_c"/>
    <property type="match status" value="1"/>
</dbReference>
<dbReference type="InterPro" id="IPR003660">
    <property type="entry name" value="HAMP_dom"/>
</dbReference>
<dbReference type="CDD" id="cd06225">
    <property type="entry name" value="HAMP"/>
    <property type="match status" value="1"/>
</dbReference>
<sequence>MFQWFVKLLNDIKIRNKLLLAFLLTTLLPVLLVGGYLTIEMRTMAFENALEQASINVDRVKKRTEEVIGVSQDIAYRLSNDARLKKLAIRQYVSTYDVVEAYRDYTDMREYLRLYKDISNIRLYTDNATLLNNWELINPSSAIKESQWYQRAQRYDSLVGWEYIEDERDQRNYLSLVRKIELEGSSKIGVLVINVNSHQLTSILSQESFDTMIVDDQDNIIAANRSDRTGKKLADVSFDTKLLGQGSGSYEAEVDGEASKIVIEELKPQASRNALRIISVFSIDSIVKEPNRVIKLSITVIAVSVLLAFLIIYSFSSLFSRRLLQLSRHINRVSTGDFDTSLKIDGKDEIALLARQFNSMVRSINDLMYEVQESNDQNSLLEQKQNDIRFKMLASQINPHFLFNALESIRMEAHMKGQVEIARVVRLLGKMMRSNLEVGRSKILLSQELEVVRCYLDIQQFRYEDRLKYQFIVDPAVESLYIPPLIVQPLVENAVIHGLDNTMDGAMVTVNIKREQNHAVFTITDNGAGITPDKLEQIRYTLEVRDEQEEARIGLRNVHDRLKLSYGVEYGLNIESRMNEGTSITFRIPMEDINL</sequence>
<evidence type="ECO:0000313" key="9">
    <source>
        <dbReference type="EMBL" id="OMD29641.1"/>
    </source>
</evidence>
<dbReference type="SUPFAM" id="SSF158472">
    <property type="entry name" value="HAMP domain-like"/>
    <property type="match status" value="1"/>
</dbReference>
<keyword evidence="5 9" id="KW-0418">Kinase</keyword>
<keyword evidence="7" id="KW-0812">Transmembrane</keyword>
<dbReference type="InterPro" id="IPR050640">
    <property type="entry name" value="Bact_2-comp_sensor_kinase"/>
</dbReference>
<comment type="caution">
    <text evidence="9">The sequence shown here is derived from an EMBL/GenBank/DDBJ whole genome shotgun (WGS) entry which is preliminary data.</text>
</comment>
<name>A0A1R0X5L7_9BACL</name>
<dbReference type="Gene3D" id="3.30.450.20">
    <property type="entry name" value="PAS domain"/>
    <property type="match status" value="2"/>
</dbReference>
<dbReference type="Pfam" id="PF02518">
    <property type="entry name" value="HATPase_c"/>
    <property type="match status" value="1"/>
</dbReference>
<evidence type="ECO:0000256" key="2">
    <source>
        <dbReference type="ARBA" id="ARBA00022475"/>
    </source>
</evidence>
<evidence type="ECO:0000256" key="6">
    <source>
        <dbReference type="ARBA" id="ARBA00023136"/>
    </source>
</evidence>
<dbReference type="AlphaFoldDB" id="A0A1R0X5L7"/>
<keyword evidence="3" id="KW-0597">Phosphoprotein</keyword>
<proteinExistence type="predicted"/>
<dbReference type="EMBL" id="MKQP01000029">
    <property type="protein sequence ID" value="OMD29641.1"/>
    <property type="molecule type" value="Genomic_DNA"/>
</dbReference>
<keyword evidence="7" id="KW-1133">Transmembrane helix</keyword>
<dbReference type="PANTHER" id="PTHR34220:SF7">
    <property type="entry name" value="SENSOR HISTIDINE KINASE YPDA"/>
    <property type="match status" value="1"/>
</dbReference>
<dbReference type="PANTHER" id="PTHR34220">
    <property type="entry name" value="SENSOR HISTIDINE KINASE YPDA"/>
    <property type="match status" value="1"/>
</dbReference>
<dbReference type="SMART" id="SM00304">
    <property type="entry name" value="HAMP"/>
    <property type="match status" value="1"/>
</dbReference>
<dbReference type="Gene3D" id="3.30.565.10">
    <property type="entry name" value="Histidine kinase-like ATPase, C-terminal domain"/>
    <property type="match status" value="1"/>
</dbReference>
<comment type="subcellular location">
    <subcellularLocation>
        <location evidence="1">Cell membrane</location>
        <topology evidence="1">Multi-pass membrane protein</topology>
    </subcellularLocation>
</comment>
<keyword evidence="6 7" id="KW-0472">Membrane</keyword>
<accession>A0A1R0X5L7</accession>
<protein>
    <submittedName>
        <fullName evidence="9">Two-component sensor histidine kinase</fullName>
    </submittedName>
</protein>
<dbReference type="GO" id="GO:0000155">
    <property type="term" value="F:phosphorelay sensor kinase activity"/>
    <property type="evidence" value="ECO:0007669"/>
    <property type="project" value="InterPro"/>
</dbReference>
<gene>
    <name evidence="9" type="ORF">BJP51_22285</name>
</gene>
<reference evidence="9 10" key="1">
    <citation type="submission" date="2016-10" db="EMBL/GenBank/DDBJ databases">
        <title>Paenibacillus species isolates.</title>
        <authorList>
            <person name="Beno S.M."/>
        </authorList>
    </citation>
    <scope>NUCLEOTIDE SEQUENCE [LARGE SCALE GENOMIC DNA]</scope>
    <source>
        <strain evidence="9 10">FSL H7-0604</strain>
    </source>
</reference>
<evidence type="ECO:0000313" key="10">
    <source>
        <dbReference type="Proteomes" id="UP000187465"/>
    </source>
</evidence>
<dbReference type="Pfam" id="PF06580">
    <property type="entry name" value="His_kinase"/>
    <property type="match status" value="1"/>
</dbReference>
<feature type="transmembrane region" description="Helical" evidence="7">
    <location>
        <begin position="296"/>
        <end position="319"/>
    </location>
</feature>
<feature type="domain" description="HAMP" evidence="8">
    <location>
        <begin position="317"/>
        <end position="369"/>
    </location>
</feature>
<keyword evidence="2" id="KW-1003">Cell membrane</keyword>
<dbReference type="RefSeq" id="WP_036680245.1">
    <property type="nucleotide sequence ID" value="NZ_MKQL01000015.1"/>
</dbReference>
<dbReference type="InterPro" id="IPR010559">
    <property type="entry name" value="Sig_transdc_His_kin_internal"/>
</dbReference>
<keyword evidence="4" id="KW-0808">Transferase</keyword>
<dbReference type="InterPro" id="IPR036890">
    <property type="entry name" value="HATPase_C_sf"/>
</dbReference>
<dbReference type="SUPFAM" id="SSF55874">
    <property type="entry name" value="ATPase domain of HSP90 chaperone/DNA topoisomerase II/histidine kinase"/>
    <property type="match status" value="1"/>
</dbReference>
<evidence type="ECO:0000256" key="1">
    <source>
        <dbReference type="ARBA" id="ARBA00004651"/>
    </source>
</evidence>
<dbReference type="InterPro" id="IPR003594">
    <property type="entry name" value="HATPase_dom"/>
</dbReference>
<evidence type="ECO:0000256" key="5">
    <source>
        <dbReference type="ARBA" id="ARBA00022777"/>
    </source>
</evidence>
<dbReference type="GO" id="GO:0005886">
    <property type="term" value="C:plasma membrane"/>
    <property type="evidence" value="ECO:0007669"/>
    <property type="project" value="UniProtKB-SubCell"/>
</dbReference>
<evidence type="ECO:0000259" key="8">
    <source>
        <dbReference type="PROSITE" id="PS50885"/>
    </source>
</evidence>
<dbReference type="Pfam" id="PF00672">
    <property type="entry name" value="HAMP"/>
    <property type="match status" value="1"/>
</dbReference>
<evidence type="ECO:0000256" key="4">
    <source>
        <dbReference type="ARBA" id="ARBA00022679"/>
    </source>
</evidence>